<gene>
    <name evidence="2" type="ordered locus">Krad_1726</name>
</gene>
<sequence>MKLKYLRKLGQNKAGDTVDVDDASARYLLDRGLAQAIDDEPADDEPKPTRRRRAAAEGDDQSE</sequence>
<dbReference type="STRING" id="266940.Krad_1726"/>
<dbReference type="InterPro" id="IPR055726">
    <property type="entry name" value="DUF7302"/>
</dbReference>
<dbReference type="KEGG" id="kra:Krad_1726"/>
<name>A6W8S3_KINRD</name>
<dbReference type="RefSeq" id="WP_011981649.1">
    <property type="nucleotide sequence ID" value="NC_009664.2"/>
</dbReference>
<proteinExistence type="predicted"/>
<organism evidence="2 3">
    <name type="scientific">Kineococcus radiotolerans (strain ATCC BAA-149 / DSM 14245 / SRS30216)</name>
    <dbReference type="NCBI Taxonomy" id="266940"/>
    <lineage>
        <taxon>Bacteria</taxon>
        <taxon>Bacillati</taxon>
        <taxon>Actinomycetota</taxon>
        <taxon>Actinomycetes</taxon>
        <taxon>Kineosporiales</taxon>
        <taxon>Kineosporiaceae</taxon>
        <taxon>Kineococcus</taxon>
    </lineage>
</organism>
<keyword evidence="3" id="KW-1185">Reference proteome</keyword>
<reference evidence="3" key="1">
    <citation type="journal article" date="2008" name="PLoS ONE">
        <title>Survival in nuclear waste, extreme resistance, and potential applications gleaned from the genome sequence of Kineococcus radiotolerans SRS30216.</title>
        <authorList>
            <person name="Bagwell C.E."/>
            <person name="Bhat S."/>
            <person name="Hawkins G.M."/>
            <person name="Smith B.W."/>
            <person name="Biswas T."/>
            <person name="Hoover T.R."/>
            <person name="Saunders E."/>
            <person name="Han C.S."/>
            <person name="Tsodikov O.V."/>
            <person name="Shimkets L.J."/>
        </authorList>
    </citation>
    <scope>NUCLEOTIDE SEQUENCE [LARGE SCALE GENOMIC DNA]</scope>
    <source>
        <strain evidence="3">ATCC BAA-149 / DSM 14245 / SRS30216</strain>
    </source>
</reference>
<evidence type="ECO:0000313" key="3">
    <source>
        <dbReference type="Proteomes" id="UP000001116"/>
    </source>
</evidence>
<dbReference type="AlphaFoldDB" id="A6W8S3"/>
<protein>
    <submittedName>
        <fullName evidence="2">Uncharacterized protein</fullName>
    </submittedName>
</protein>
<accession>A6W8S3</accession>
<feature type="region of interest" description="Disordered" evidence="1">
    <location>
        <begin position="32"/>
        <end position="63"/>
    </location>
</feature>
<evidence type="ECO:0000256" key="1">
    <source>
        <dbReference type="SAM" id="MobiDB-lite"/>
    </source>
</evidence>
<dbReference type="HOGENOM" id="CLU_2879920_0_0_11"/>
<dbReference type="EMBL" id="CP000750">
    <property type="protein sequence ID" value="ABS03212.1"/>
    <property type="molecule type" value="Genomic_DNA"/>
</dbReference>
<evidence type="ECO:0000313" key="2">
    <source>
        <dbReference type="EMBL" id="ABS03212.1"/>
    </source>
</evidence>
<dbReference type="Pfam" id="PF23976">
    <property type="entry name" value="DUF7302"/>
    <property type="match status" value="1"/>
</dbReference>
<dbReference type="Proteomes" id="UP000001116">
    <property type="component" value="Chromosome"/>
</dbReference>